<dbReference type="InterPro" id="IPR036257">
    <property type="entry name" value="Cyt_c_oxidase_su2_TM_sf"/>
</dbReference>
<keyword evidence="11 16" id="KW-0472">Membrane</keyword>
<evidence type="ECO:0000256" key="15">
    <source>
        <dbReference type="RuleBase" id="RU004024"/>
    </source>
</evidence>
<keyword evidence="9 16" id="KW-1133">Transmembrane helix</keyword>
<proteinExistence type="inferred from homology"/>
<evidence type="ECO:0000259" key="18">
    <source>
        <dbReference type="PROSITE" id="PS50857"/>
    </source>
</evidence>
<evidence type="ECO:0000313" key="21">
    <source>
        <dbReference type="Proteomes" id="UP000184066"/>
    </source>
</evidence>
<dbReference type="GO" id="GO:0005886">
    <property type="term" value="C:plasma membrane"/>
    <property type="evidence" value="ECO:0007669"/>
    <property type="project" value="UniProtKB-SubCell"/>
</dbReference>
<evidence type="ECO:0000256" key="4">
    <source>
        <dbReference type="ARBA" id="ARBA00022660"/>
    </source>
</evidence>
<dbReference type="EC" id="7.1.1.9" evidence="15"/>
<evidence type="ECO:0000256" key="3">
    <source>
        <dbReference type="ARBA" id="ARBA00022448"/>
    </source>
</evidence>
<sequence length="293" mass="32220">MRIAKTAAATVLGMLAAGVAWGQENVGMPVPGGTSLQPAATEVARDLHWMDNFLLYIIAAITLFVMALLLIVIIRFNERANKTPARFTHNSLLEVAWTLVPVLILVAIAVPSLRLLDKQVTIPDADVTIKATGNQWYWSYAYADEGIEFDSFMVGSGFKDFDTAMADPDAAELIKKTGTTRETWLLQTDTEVVVPVGKVVRLLTTGADVIHSWAMPAFGVKIDAVPGRLNESWFRVDKPGRYFGQCSELCGKDHAYMPIVVRAVPQDEYDAWVRKTREQLAAADAPLRLASAR</sequence>
<dbReference type="NCBIfam" id="TIGR02866">
    <property type="entry name" value="CoxB"/>
    <property type="match status" value="1"/>
</dbReference>
<dbReference type="Gene3D" id="2.60.40.420">
    <property type="entry name" value="Cupredoxins - blue copper proteins"/>
    <property type="match status" value="1"/>
</dbReference>
<evidence type="ECO:0000256" key="14">
    <source>
        <dbReference type="RuleBase" id="RU000456"/>
    </source>
</evidence>
<evidence type="ECO:0000259" key="19">
    <source>
        <dbReference type="PROSITE" id="PS50999"/>
    </source>
</evidence>
<evidence type="ECO:0000256" key="12">
    <source>
        <dbReference type="ARBA" id="ARBA00024688"/>
    </source>
</evidence>
<dbReference type="GO" id="GO:0004129">
    <property type="term" value="F:cytochrome-c oxidase activity"/>
    <property type="evidence" value="ECO:0007669"/>
    <property type="project" value="UniProtKB-EC"/>
</dbReference>
<dbReference type="STRING" id="1189325.SAMN04488119_10749"/>
<feature type="chain" id="PRO_5009929480" description="Cytochrome c oxidase subunit 2" evidence="17">
    <location>
        <begin position="23"/>
        <end position="293"/>
    </location>
</feature>
<keyword evidence="3 14" id="KW-0813">Transport</keyword>
<feature type="domain" description="Cytochrome oxidase subunit II copper A binding" evidence="18">
    <location>
        <begin position="124"/>
        <end position="275"/>
    </location>
</feature>
<feature type="domain" description="Cytochrome oxidase subunit II transmembrane region profile" evidence="19">
    <location>
        <begin position="28"/>
        <end position="123"/>
    </location>
</feature>
<evidence type="ECO:0000256" key="2">
    <source>
        <dbReference type="ARBA" id="ARBA00007866"/>
    </source>
</evidence>
<name>A0A1M7TJJ8_9RHOB</name>
<comment type="subcellular location">
    <subcellularLocation>
        <location evidence="14">Cell membrane</location>
        <topology evidence="14">Multi-pass membrane protein</topology>
    </subcellularLocation>
    <subcellularLocation>
        <location evidence="1">Membrane</location>
        <topology evidence="1">Multi-pass membrane protein</topology>
    </subcellularLocation>
</comment>
<dbReference type="PROSITE" id="PS50999">
    <property type="entry name" value="COX2_TM"/>
    <property type="match status" value="1"/>
</dbReference>
<dbReference type="GO" id="GO:0016491">
    <property type="term" value="F:oxidoreductase activity"/>
    <property type="evidence" value="ECO:0007669"/>
    <property type="project" value="InterPro"/>
</dbReference>
<dbReference type="PROSITE" id="PS50857">
    <property type="entry name" value="COX2_CUA"/>
    <property type="match status" value="1"/>
</dbReference>
<dbReference type="InterPro" id="IPR014222">
    <property type="entry name" value="Cyt_c_oxidase_su2"/>
</dbReference>
<evidence type="ECO:0000256" key="8">
    <source>
        <dbReference type="ARBA" id="ARBA00022982"/>
    </source>
</evidence>
<dbReference type="SUPFAM" id="SSF49503">
    <property type="entry name" value="Cupredoxins"/>
    <property type="match status" value="1"/>
</dbReference>
<dbReference type="InterPro" id="IPR045187">
    <property type="entry name" value="CcO_II"/>
</dbReference>
<dbReference type="EMBL" id="FRDL01000007">
    <property type="protein sequence ID" value="SHN70897.1"/>
    <property type="molecule type" value="Genomic_DNA"/>
</dbReference>
<dbReference type="InterPro" id="IPR008972">
    <property type="entry name" value="Cupredoxin"/>
</dbReference>
<comment type="cofactor">
    <cofactor evidence="15">
        <name>Cu cation</name>
        <dbReference type="ChEBI" id="CHEBI:23378"/>
    </cofactor>
    <text evidence="15">Binds a copper A center.</text>
</comment>
<keyword evidence="4 14" id="KW-0679">Respiratory chain</keyword>
<dbReference type="GO" id="GO:0042773">
    <property type="term" value="P:ATP synthesis coupled electron transport"/>
    <property type="evidence" value="ECO:0007669"/>
    <property type="project" value="TreeGrafter"/>
</dbReference>
<reference evidence="20 21" key="1">
    <citation type="submission" date="2016-12" db="EMBL/GenBank/DDBJ databases">
        <authorList>
            <person name="Song W.-J."/>
            <person name="Kurnit D.M."/>
        </authorList>
    </citation>
    <scope>NUCLEOTIDE SEQUENCE [LARGE SCALE GENOMIC DNA]</scope>
    <source>
        <strain evidence="20 21">CGMCC 1.10808</strain>
    </source>
</reference>
<feature type="transmembrane region" description="Helical" evidence="16">
    <location>
        <begin position="95"/>
        <end position="113"/>
    </location>
</feature>
<evidence type="ECO:0000256" key="11">
    <source>
        <dbReference type="ARBA" id="ARBA00023136"/>
    </source>
</evidence>
<gene>
    <name evidence="20" type="ORF">SAMN05216200_10748</name>
</gene>
<evidence type="ECO:0000313" key="20">
    <source>
        <dbReference type="EMBL" id="SHN70897.1"/>
    </source>
</evidence>
<evidence type="ECO:0000256" key="16">
    <source>
        <dbReference type="SAM" id="Phobius"/>
    </source>
</evidence>
<comment type="function">
    <text evidence="12 15">Subunits I and II form the functional core of the enzyme complex. Electrons originating in cytochrome c are transferred via heme a and Cu(A) to the binuclear center formed by heme a3 and Cu(B).</text>
</comment>
<evidence type="ECO:0000256" key="6">
    <source>
        <dbReference type="ARBA" id="ARBA00022723"/>
    </source>
</evidence>
<dbReference type="PANTHER" id="PTHR22888">
    <property type="entry name" value="CYTOCHROME C OXIDASE, SUBUNIT II"/>
    <property type="match status" value="1"/>
</dbReference>
<evidence type="ECO:0000256" key="17">
    <source>
        <dbReference type="SAM" id="SignalP"/>
    </source>
</evidence>
<dbReference type="InterPro" id="IPR002429">
    <property type="entry name" value="CcO_II-like_C"/>
</dbReference>
<keyword evidence="10 15" id="KW-0186">Copper</keyword>
<feature type="signal peptide" evidence="17">
    <location>
        <begin position="1"/>
        <end position="22"/>
    </location>
</feature>
<dbReference type="RefSeq" id="WP_083581396.1">
    <property type="nucleotide sequence ID" value="NZ_FOHL01000007.1"/>
</dbReference>
<protein>
    <recommendedName>
        <fullName evidence="15">Cytochrome c oxidase subunit 2</fullName>
        <ecNumber evidence="15">7.1.1.9</ecNumber>
    </recommendedName>
</protein>
<dbReference type="AlphaFoldDB" id="A0A1M7TJJ8"/>
<evidence type="ECO:0000256" key="7">
    <source>
        <dbReference type="ARBA" id="ARBA00022967"/>
    </source>
</evidence>
<dbReference type="Proteomes" id="UP000184066">
    <property type="component" value="Unassembled WGS sequence"/>
</dbReference>
<keyword evidence="21" id="KW-1185">Reference proteome</keyword>
<dbReference type="PROSITE" id="PS00078">
    <property type="entry name" value="COX2"/>
    <property type="match status" value="1"/>
</dbReference>
<dbReference type="Pfam" id="PF00116">
    <property type="entry name" value="COX2"/>
    <property type="match status" value="1"/>
</dbReference>
<feature type="transmembrane region" description="Helical" evidence="16">
    <location>
        <begin position="53"/>
        <end position="74"/>
    </location>
</feature>
<keyword evidence="5 14" id="KW-0812">Transmembrane</keyword>
<dbReference type="GO" id="GO:0005507">
    <property type="term" value="F:copper ion binding"/>
    <property type="evidence" value="ECO:0007669"/>
    <property type="project" value="InterPro"/>
</dbReference>
<organism evidence="20 21">
    <name type="scientific">Oceanicella actignis</name>
    <dbReference type="NCBI Taxonomy" id="1189325"/>
    <lineage>
        <taxon>Bacteria</taxon>
        <taxon>Pseudomonadati</taxon>
        <taxon>Pseudomonadota</taxon>
        <taxon>Alphaproteobacteria</taxon>
        <taxon>Rhodobacterales</taxon>
        <taxon>Paracoccaceae</taxon>
        <taxon>Oceanicella</taxon>
    </lineage>
</organism>
<dbReference type="SUPFAM" id="SSF81464">
    <property type="entry name" value="Cytochrome c oxidase subunit II-like, transmembrane region"/>
    <property type="match status" value="1"/>
</dbReference>
<dbReference type="Gene3D" id="1.10.287.90">
    <property type="match status" value="1"/>
</dbReference>
<keyword evidence="17" id="KW-0732">Signal</keyword>
<evidence type="ECO:0000256" key="5">
    <source>
        <dbReference type="ARBA" id="ARBA00022692"/>
    </source>
</evidence>
<keyword evidence="7" id="KW-1278">Translocase</keyword>
<dbReference type="InterPro" id="IPR011759">
    <property type="entry name" value="Cyt_c_oxidase_su2_TM_dom"/>
</dbReference>
<evidence type="ECO:0000256" key="9">
    <source>
        <dbReference type="ARBA" id="ARBA00022989"/>
    </source>
</evidence>
<dbReference type="InterPro" id="IPR001505">
    <property type="entry name" value="Copper_CuA"/>
</dbReference>
<dbReference type="Pfam" id="PF02790">
    <property type="entry name" value="COX2_TM"/>
    <property type="match status" value="1"/>
</dbReference>
<evidence type="ECO:0000256" key="10">
    <source>
        <dbReference type="ARBA" id="ARBA00023008"/>
    </source>
</evidence>
<dbReference type="OrthoDB" id="9781261at2"/>
<comment type="catalytic activity">
    <reaction evidence="13 15">
        <text>4 Fe(II)-[cytochrome c] + O2 + 8 H(+)(in) = 4 Fe(III)-[cytochrome c] + 2 H2O + 4 H(+)(out)</text>
        <dbReference type="Rhea" id="RHEA:11436"/>
        <dbReference type="Rhea" id="RHEA-COMP:10350"/>
        <dbReference type="Rhea" id="RHEA-COMP:14399"/>
        <dbReference type="ChEBI" id="CHEBI:15377"/>
        <dbReference type="ChEBI" id="CHEBI:15378"/>
        <dbReference type="ChEBI" id="CHEBI:15379"/>
        <dbReference type="ChEBI" id="CHEBI:29033"/>
        <dbReference type="ChEBI" id="CHEBI:29034"/>
        <dbReference type="EC" id="7.1.1.9"/>
    </reaction>
</comment>
<keyword evidence="8 14" id="KW-0249">Electron transport</keyword>
<evidence type="ECO:0000256" key="1">
    <source>
        <dbReference type="ARBA" id="ARBA00004141"/>
    </source>
</evidence>
<dbReference type="PRINTS" id="PR01166">
    <property type="entry name" value="CYCOXIDASEII"/>
</dbReference>
<comment type="similarity">
    <text evidence="2 14">Belongs to the cytochrome c oxidase subunit 2 family.</text>
</comment>
<keyword evidence="6 15" id="KW-0479">Metal-binding</keyword>
<evidence type="ECO:0000256" key="13">
    <source>
        <dbReference type="ARBA" id="ARBA00047816"/>
    </source>
</evidence>
<accession>A0A1M7TJJ8</accession>
<dbReference type="PANTHER" id="PTHR22888:SF9">
    <property type="entry name" value="CYTOCHROME C OXIDASE SUBUNIT 2"/>
    <property type="match status" value="1"/>
</dbReference>